<dbReference type="InterPro" id="IPR013332">
    <property type="entry name" value="KPR_N"/>
</dbReference>
<reference evidence="7 8" key="1">
    <citation type="submission" date="2019-08" db="EMBL/GenBank/DDBJ databases">
        <title>In-depth cultivation of the pig gut microbiome towards novel bacterial diversity and tailored functional studies.</title>
        <authorList>
            <person name="Wylensek D."/>
            <person name="Hitch T.C.A."/>
            <person name="Clavel T."/>
        </authorList>
    </citation>
    <scope>NUCLEOTIDE SEQUENCE [LARGE SCALE GENOMIC DNA]</scope>
    <source>
        <strain evidence="7 8">Oil+RF-744-GAM-WT-6</strain>
    </source>
</reference>
<dbReference type="PANTHER" id="PTHR21708">
    <property type="entry name" value="PROBABLE 2-DEHYDROPANTOATE 2-REDUCTASE"/>
    <property type="match status" value="1"/>
</dbReference>
<keyword evidence="3 4" id="KW-0560">Oxidoreductase</keyword>
<dbReference type="GO" id="GO:0015940">
    <property type="term" value="P:pantothenate biosynthetic process"/>
    <property type="evidence" value="ECO:0007669"/>
    <property type="project" value="UniProtKB-UniPathway"/>
</dbReference>
<gene>
    <name evidence="7" type="ORF">FYJ51_03745</name>
</gene>
<organism evidence="7 8">
    <name type="scientific">Stecheria intestinalis</name>
    <dbReference type="NCBI Taxonomy" id="2606630"/>
    <lineage>
        <taxon>Bacteria</taxon>
        <taxon>Bacillati</taxon>
        <taxon>Bacillota</taxon>
        <taxon>Erysipelotrichia</taxon>
        <taxon>Erysipelotrichales</taxon>
        <taxon>Erysipelotrichaceae</taxon>
        <taxon>Stecheria</taxon>
    </lineage>
</organism>
<comment type="function">
    <text evidence="4">Catalyzes the NADPH-dependent reduction of ketopantoate into pantoic acid.</text>
</comment>
<keyword evidence="8" id="KW-1185">Reference proteome</keyword>
<dbReference type="InterPro" id="IPR036291">
    <property type="entry name" value="NAD(P)-bd_dom_sf"/>
</dbReference>
<comment type="catalytic activity">
    <reaction evidence="4">
        <text>(R)-pantoate + NADP(+) = 2-dehydropantoate + NADPH + H(+)</text>
        <dbReference type="Rhea" id="RHEA:16233"/>
        <dbReference type="ChEBI" id="CHEBI:11561"/>
        <dbReference type="ChEBI" id="CHEBI:15378"/>
        <dbReference type="ChEBI" id="CHEBI:15980"/>
        <dbReference type="ChEBI" id="CHEBI:57783"/>
        <dbReference type="ChEBI" id="CHEBI:58349"/>
        <dbReference type="EC" id="1.1.1.169"/>
    </reaction>
</comment>
<evidence type="ECO:0000259" key="6">
    <source>
        <dbReference type="Pfam" id="PF08546"/>
    </source>
</evidence>
<dbReference type="Pfam" id="PF08546">
    <property type="entry name" value="ApbA_C"/>
    <property type="match status" value="1"/>
</dbReference>
<protein>
    <recommendedName>
        <fullName evidence="4">2-dehydropantoate 2-reductase</fullName>
        <ecNumber evidence="4">1.1.1.169</ecNumber>
    </recommendedName>
    <alternativeName>
        <fullName evidence="4">Ketopantoate reductase</fullName>
    </alternativeName>
</protein>
<keyword evidence="2 4" id="KW-0521">NADP</keyword>
<dbReference type="Gene3D" id="1.10.1040.10">
    <property type="entry name" value="N-(1-d-carboxylethyl)-l-norvaline Dehydrogenase, domain 2"/>
    <property type="match status" value="1"/>
</dbReference>
<dbReference type="NCBIfam" id="TIGR00745">
    <property type="entry name" value="apbA_panE"/>
    <property type="match status" value="1"/>
</dbReference>
<proteinExistence type="inferred from homology"/>
<accession>A0A7X2TG03</accession>
<dbReference type="SUPFAM" id="SSF48179">
    <property type="entry name" value="6-phosphogluconate dehydrogenase C-terminal domain-like"/>
    <property type="match status" value="1"/>
</dbReference>
<dbReference type="SUPFAM" id="SSF51735">
    <property type="entry name" value="NAD(P)-binding Rossmann-fold domains"/>
    <property type="match status" value="1"/>
</dbReference>
<comment type="similarity">
    <text evidence="1 4">Belongs to the ketopantoate reductase family.</text>
</comment>
<evidence type="ECO:0000313" key="7">
    <source>
        <dbReference type="EMBL" id="MSS58011.1"/>
    </source>
</evidence>
<dbReference type="InterPro" id="IPR013752">
    <property type="entry name" value="KPA_reductase"/>
</dbReference>
<evidence type="ECO:0000313" key="8">
    <source>
        <dbReference type="Proteomes" id="UP000461880"/>
    </source>
</evidence>
<evidence type="ECO:0000259" key="5">
    <source>
        <dbReference type="Pfam" id="PF02558"/>
    </source>
</evidence>
<feature type="domain" description="Ketopantoate reductase C-terminal" evidence="6">
    <location>
        <begin position="188"/>
        <end position="307"/>
    </location>
</feature>
<evidence type="ECO:0000256" key="3">
    <source>
        <dbReference type="ARBA" id="ARBA00023002"/>
    </source>
</evidence>
<dbReference type="InterPro" id="IPR013328">
    <property type="entry name" value="6PGD_dom2"/>
</dbReference>
<dbReference type="Gene3D" id="3.40.50.720">
    <property type="entry name" value="NAD(P)-binding Rossmann-like Domain"/>
    <property type="match status" value="1"/>
</dbReference>
<dbReference type="Proteomes" id="UP000461880">
    <property type="component" value="Unassembled WGS sequence"/>
</dbReference>
<comment type="pathway">
    <text evidence="4">Cofactor biosynthesis; (R)-pantothenate biosynthesis; (R)-pantoate from 3-methyl-2-oxobutanoate: step 2/2.</text>
</comment>
<comment type="caution">
    <text evidence="7">The sequence shown here is derived from an EMBL/GenBank/DDBJ whole genome shotgun (WGS) entry which is preliminary data.</text>
</comment>
<evidence type="ECO:0000256" key="2">
    <source>
        <dbReference type="ARBA" id="ARBA00022857"/>
    </source>
</evidence>
<dbReference type="InterPro" id="IPR008927">
    <property type="entry name" value="6-PGluconate_DH-like_C_sf"/>
</dbReference>
<evidence type="ECO:0000256" key="4">
    <source>
        <dbReference type="RuleBase" id="RU362068"/>
    </source>
</evidence>
<name>A0A7X2TG03_9FIRM</name>
<dbReference type="Pfam" id="PF02558">
    <property type="entry name" value="ApbA"/>
    <property type="match status" value="1"/>
</dbReference>
<dbReference type="PANTHER" id="PTHR21708:SF26">
    <property type="entry name" value="2-DEHYDROPANTOATE 2-REDUCTASE"/>
    <property type="match status" value="1"/>
</dbReference>
<feature type="domain" description="Ketopantoate reductase N-terminal" evidence="5">
    <location>
        <begin position="6"/>
        <end position="159"/>
    </location>
</feature>
<evidence type="ECO:0000256" key="1">
    <source>
        <dbReference type="ARBA" id="ARBA00007870"/>
    </source>
</evidence>
<dbReference type="InterPro" id="IPR051402">
    <property type="entry name" value="KPR-Related"/>
</dbReference>
<dbReference type="InterPro" id="IPR003710">
    <property type="entry name" value="ApbA"/>
</dbReference>
<sequence length="317" mass="35262">MEIRKVALLGAGAIGGYMVWGMQNSLKDNLVTVAEGTRAERLRKEGMEINGEHYDLHVQSAAEASDADLLIVAVKYTGLKDAMADIVRIAGRNSGHTVSGNERTTVLSLLNGIDSEELIAEQIGWEPIVNAYMTIVSHRTGNEIEIYHPEGPDGLWYGDRNTPEKTEACEVLEQFFATTRLHTGFVPDILKRQWTKFIRNIAYNLPQAVLGTGLGAYSDSEHALWYSMKLEEEGRKVAAAYGIEIGPLPRGSYRYTPATRYSTLQDLDAKRPTEIDMFCGVLMKKAAEKGIQVPAAECTYHIIKALEEKNEGRFDYE</sequence>
<dbReference type="EMBL" id="VUMN01000006">
    <property type="protein sequence ID" value="MSS58011.1"/>
    <property type="molecule type" value="Genomic_DNA"/>
</dbReference>
<dbReference type="RefSeq" id="WP_154503367.1">
    <property type="nucleotide sequence ID" value="NZ_VUMN01000006.1"/>
</dbReference>
<dbReference type="EC" id="1.1.1.169" evidence="4"/>
<dbReference type="AlphaFoldDB" id="A0A7X2TG03"/>
<dbReference type="GO" id="GO:0008677">
    <property type="term" value="F:2-dehydropantoate 2-reductase activity"/>
    <property type="evidence" value="ECO:0007669"/>
    <property type="project" value="UniProtKB-EC"/>
</dbReference>
<keyword evidence="4" id="KW-0566">Pantothenate biosynthesis</keyword>
<dbReference type="UniPathway" id="UPA00028">
    <property type="reaction ID" value="UER00004"/>
</dbReference>
<dbReference type="GO" id="GO:0005737">
    <property type="term" value="C:cytoplasm"/>
    <property type="evidence" value="ECO:0007669"/>
    <property type="project" value="TreeGrafter"/>
</dbReference>